<dbReference type="GO" id="GO:0003700">
    <property type="term" value="F:DNA-binding transcription factor activity"/>
    <property type="evidence" value="ECO:0007669"/>
    <property type="project" value="InterPro"/>
</dbReference>
<evidence type="ECO:0000313" key="5">
    <source>
        <dbReference type="EMBL" id="TCK27629.1"/>
    </source>
</evidence>
<dbReference type="PANTHER" id="PTHR44846">
    <property type="entry name" value="MANNOSYL-D-GLYCERATE TRANSPORT/METABOLISM SYSTEM REPRESSOR MNGR-RELATED"/>
    <property type="match status" value="1"/>
</dbReference>
<keyword evidence="6" id="KW-1185">Reference proteome</keyword>
<dbReference type="AlphaFoldDB" id="A0A4R1I4V9"/>
<protein>
    <submittedName>
        <fullName evidence="5">GntR family transcriptional regulator</fullName>
    </submittedName>
</protein>
<dbReference type="InterPro" id="IPR011663">
    <property type="entry name" value="UTRA"/>
</dbReference>
<dbReference type="InterPro" id="IPR036390">
    <property type="entry name" value="WH_DNA-bd_sf"/>
</dbReference>
<dbReference type="PROSITE" id="PS50949">
    <property type="entry name" value="HTH_GNTR"/>
    <property type="match status" value="1"/>
</dbReference>
<evidence type="ECO:0000256" key="1">
    <source>
        <dbReference type="ARBA" id="ARBA00023015"/>
    </source>
</evidence>
<proteinExistence type="predicted"/>
<dbReference type="EMBL" id="SMFZ01000001">
    <property type="protein sequence ID" value="TCK27629.1"/>
    <property type="molecule type" value="Genomic_DNA"/>
</dbReference>
<dbReference type="SMART" id="SM00345">
    <property type="entry name" value="HTH_GNTR"/>
    <property type="match status" value="1"/>
</dbReference>
<name>A0A4R1I4V9_PSEEN</name>
<dbReference type="SMART" id="SM00866">
    <property type="entry name" value="UTRA"/>
    <property type="match status" value="1"/>
</dbReference>
<sequence>MTAEGTRPTIAYRTLANELRNAILADQFADGVPLPTEESLARDRGLSRQTVRRAFQDLVTEGLVYRIRGRGTFASPRDGRYLRQFGSVEELMGLSLDTELELIVPLHDIVDAAAADRLEEPSTGLCSATFRRFHNGTAFCSTRVYLPGDVGELIAGAPELSTLGCRSRNTVIGLIDDRAEPITDAEQSITATAIPGEIAGHLGVRPGLSVLRIDRTYYGATGRPLELAISHFLPSHYSYRVRLRRNST</sequence>
<dbReference type="InterPro" id="IPR000524">
    <property type="entry name" value="Tscrpt_reg_HTH_GntR"/>
</dbReference>
<dbReference type="Proteomes" id="UP000295560">
    <property type="component" value="Unassembled WGS sequence"/>
</dbReference>
<dbReference type="GO" id="GO:0003677">
    <property type="term" value="F:DNA binding"/>
    <property type="evidence" value="ECO:0007669"/>
    <property type="project" value="UniProtKB-KW"/>
</dbReference>
<gene>
    <name evidence="5" type="ORF">EV378_3501</name>
</gene>
<dbReference type="InterPro" id="IPR050679">
    <property type="entry name" value="Bact_HTH_transcr_reg"/>
</dbReference>
<dbReference type="CDD" id="cd07377">
    <property type="entry name" value="WHTH_GntR"/>
    <property type="match status" value="1"/>
</dbReference>
<dbReference type="Pfam" id="PF00392">
    <property type="entry name" value="GntR"/>
    <property type="match status" value="1"/>
</dbReference>
<keyword evidence="2" id="KW-0238">DNA-binding</keyword>
<evidence type="ECO:0000313" key="6">
    <source>
        <dbReference type="Proteomes" id="UP000295560"/>
    </source>
</evidence>
<dbReference type="InterPro" id="IPR028978">
    <property type="entry name" value="Chorismate_lyase_/UTRA_dom_sf"/>
</dbReference>
<dbReference type="PANTHER" id="PTHR44846:SF1">
    <property type="entry name" value="MANNOSYL-D-GLYCERATE TRANSPORT_METABOLISM SYSTEM REPRESSOR MNGR-RELATED"/>
    <property type="match status" value="1"/>
</dbReference>
<keyword evidence="1" id="KW-0805">Transcription regulation</keyword>
<reference evidence="5 6" key="1">
    <citation type="submission" date="2019-03" db="EMBL/GenBank/DDBJ databases">
        <title>Sequencing the genomes of 1000 actinobacteria strains.</title>
        <authorList>
            <person name="Klenk H.-P."/>
        </authorList>
    </citation>
    <scope>NUCLEOTIDE SEQUENCE [LARGE SCALE GENOMIC DNA]</scope>
    <source>
        <strain evidence="5 6">DSM 44969</strain>
    </source>
</reference>
<dbReference type="InterPro" id="IPR036388">
    <property type="entry name" value="WH-like_DNA-bd_sf"/>
</dbReference>
<evidence type="ECO:0000259" key="4">
    <source>
        <dbReference type="PROSITE" id="PS50949"/>
    </source>
</evidence>
<dbReference type="PRINTS" id="PR00035">
    <property type="entry name" value="HTHGNTR"/>
</dbReference>
<organism evidence="5 6">
    <name type="scientific">Pseudonocardia endophytica</name>
    <dbReference type="NCBI Taxonomy" id="401976"/>
    <lineage>
        <taxon>Bacteria</taxon>
        <taxon>Bacillati</taxon>
        <taxon>Actinomycetota</taxon>
        <taxon>Actinomycetes</taxon>
        <taxon>Pseudonocardiales</taxon>
        <taxon>Pseudonocardiaceae</taxon>
        <taxon>Pseudonocardia</taxon>
    </lineage>
</organism>
<evidence type="ECO:0000256" key="3">
    <source>
        <dbReference type="ARBA" id="ARBA00023163"/>
    </source>
</evidence>
<dbReference type="SUPFAM" id="SSF64288">
    <property type="entry name" value="Chorismate lyase-like"/>
    <property type="match status" value="1"/>
</dbReference>
<dbReference type="Gene3D" id="1.10.10.10">
    <property type="entry name" value="Winged helix-like DNA-binding domain superfamily/Winged helix DNA-binding domain"/>
    <property type="match status" value="1"/>
</dbReference>
<dbReference type="OrthoDB" id="3615556at2"/>
<evidence type="ECO:0000256" key="2">
    <source>
        <dbReference type="ARBA" id="ARBA00023125"/>
    </source>
</evidence>
<feature type="domain" description="HTH gntR-type" evidence="4">
    <location>
        <begin position="9"/>
        <end position="77"/>
    </location>
</feature>
<dbReference type="RefSeq" id="WP_132426678.1">
    <property type="nucleotide sequence ID" value="NZ_SMFZ01000001.1"/>
</dbReference>
<dbReference type="SUPFAM" id="SSF46785">
    <property type="entry name" value="Winged helix' DNA-binding domain"/>
    <property type="match status" value="1"/>
</dbReference>
<dbReference type="Pfam" id="PF07702">
    <property type="entry name" value="UTRA"/>
    <property type="match status" value="1"/>
</dbReference>
<dbReference type="Gene3D" id="3.40.1410.10">
    <property type="entry name" value="Chorismate lyase-like"/>
    <property type="match status" value="1"/>
</dbReference>
<keyword evidence="3" id="KW-0804">Transcription</keyword>
<accession>A0A4R1I4V9</accession>
<dbReference type="GO" id="GO:0045892">
    <property type="term" value="P:negative regulation of DNA-templated transcription"/>
    <property type="evidence" value="ECO:0007669"/>
    <property type="project" value="TreeGrafter"/>
</dbReference>
<comment type="caution">
    <text evidence="5">The sequence shown here is derived from an EMBL/GenBank/DDBJ whole genome shotgun (WGS) entry which is preliminary data.</text>
</comment>